<comment type="caution">
    <text evidence="1">The sequence shown here is derived from an EMBL/GenBank/DDBJ whole genome shotgun (WGS) entry which is preliminary data.</text>
</comment>
<gene>
    <name evidence="1" type="ORF">COLO4_23258</name>
</gene>
<proteinExistence type="predicted"/>
<evidence type="ECO:0000313" key="1">
    <source>
        <dbReference type="EMBL" id="OMO82059.1"/>
    </source>
</evidence>
<protein>
    <submittedName>
        <fullName evidence="1">Uncharacterized protein</fullName>
    </submittedName>
</protein>
<dbReference type="AlphaFoldDB" id="A0A1R3IHJ2"/>
<name>A0A1R3IHJ2_9ROSI</name>
<dbReference type="Proteomes" id="UP000187203">
    <property type="component" value="Unassembled WGS sequence"/>
</dbReference>
<dbReference type="EMBL" id="AWUE01018177">
    <property type="protein sequence ID" value="OMO82059.1"/>
    <property type="molecule type" value="Genomic_DNA"/>
</dbReference>
<accession>A0A1R3IHJ2</accession>
<organism evidence="1 2">
    <name type="scientific">Corchorus olitorius</name>
    <dbReference type="NCBI Taxonomy" id="93759"/>
    <lineage>
        <taxon>Eukaryota</taxon>
        <taxon>Viridiplantae</taxon>
        <taxon>Streptophyta</taxon>
        <taxon>Embryophyta</taxon>
        <taxon>Tracheophyta</taxon>
        <taxon>Spermatophyta</taxon>
        <taxon>Magnoliopsida</taxon>
        <taxon>eudicotyledons</taxon>
        <taxon>Gunneridae</taxon>
        <taxon>Pentapetalae</taxon>
        <taxon>rosids</taxon>
        <taxon>malvids</taxon>
        <taxon>Malvales</taxon>
        <taxon>Malvaceae</taxon>
        <taxon>Grewioideae</taxon>
        <taxon>Apeibeae</taxon>
        <taxon>Corchorus</taxon>
    </lineage>
</organism>
<sequence length="30" mass="3479">MALSSFALRFGSSKKRNERRWGGFSSFRVL</sequence>
<keyword evidence="2" id="KW-1185">Reference proteome</keyword>
<reference evidence="2" key="1">
    <citation type="submission" date="2013-09" db="EMBL/GenBank/DDBJ databases">
        <title>Corchorus olitorius genome sequencing.</title>
        <authorList>
            <person name="Alam M."/>
            <person name="Haque M.S."/>
            <person name="Islam M.S."/>
            <person name="Emdad E.M."/>
            <person name="Islam M.M."/>
            <person name="Ahmed B."/>
            <person name="Halim A."/>
            <person name="Hossen Q.M.M."/>
            <person name="Hossain M.Z."/>
            <person name="Ahmed R."/>
            <person name="Khan M.M."/>
            <person name="Islam R."/>
            <person name="Rashid M.M."/>
            <person name="Khan S.A."/>
            <person name="Rahman M.S."/>
            <person name="Alam M."/>
            <person name="Yahiya A.S."/>
            <person name="Khan M.S."/>
            <person name="Azam M.S."/>
            <person name="Haque T."/>
            <person name="Lashkar M.Z.H."/>
            <person name="Akhand A.I."/>
            <person name="Morshed G."/>
            <person name="Roy S."/>
            <person name="Uddin K.S."/>
            <person name="Rabeya T."/>
            <person name="Hossain A.S."/>
            <person name="Chowdhury A."/>
            <person name="Snigdha A.R."/>
            <person name="Mortoza M.S."/>
            <person name="Matin S.A."/>
            <person name="Hoque S.M.E."/>
            <person name="Islam M.K."/>
            <person name="Roy D.K."/>
            <person name="Haider R."/>
            <person name="Moosa M.M."/>
            <person name="Elias S.M."/>
            <person name="Hasan A.M."/>
            <person name="Jahan S."/>
            <person name="Shafiuddin M."/>
            <person name="Mahmood N."/>
            <person name="Shommy N.S."/>
        </authorList>
    </citation>
    <scope>NUCLEOTIDE SEQUENCE [LARGE SCALE GENOMIC DNA]</scope>
    <source>
        <strain evidence="2">cv. O-4</strain>
    </source>
</reference>
<evidence type="ECO:0000313" key="2">
    <source>
        <dbReference type="Proteomes" id="UP000187203"/>
    </source>
</evidence>